<gene>
    <name evidence="4" type="ORF">K7432_006231</name>
</gene>
<dbReference type="EMBL" id="JASJQH010000268">
    <property type="protein sequence ID" value="KAK9765448.1"/>
    <property type="molecule type" value="Genomic_DNA"/>
</dbReference>
<evidence type="ECO:0000256" key="2">
    <source>
        <dbReference type="SAM" id="SignalP"/>
    </source>
</evidence>
<keyword evidence="5" id="KW-1185">Reference proteome</keyword>
<dbReference type="PANTHER" id="PTHR40633">
    <property type="entry name" value="MATRIX PROTEIN, PUTATIVE (AFU_ORTHOLOGUE AFUA_8G05410)-RELATED"/>
    <property type="match status" value="1"/>
</dbReference>
<feature type="chain" id="PRO_5045752164" description="Yeast cell wall synthesis Kre9/Knh1-like N-terminal domain-containing protein" evidence="2">
    <location>
        <begin position="22"/>
        <end position="120"/>
    </location>
</feature>
<dbReference type="InterPro" id="IPR052982">
    <property type="entry name" value="SRP1/TIP1-like"/>
</dbReference>
<reference evidence="4 5" key="1">
    <citation type="submission" date="2023-04" db="EMBL/GenBank/DDBJ databases">
        <title>Genome of Basidiobolus ranarum AG-B5.</title>
        <authorList>
            <person name="Stajich J.E."/>
            <person name="Carter-House D."/>
            <person name="Gryganskyi A."/>
        </authorList>
    </citation>
    <scope>NUCLEOTIDE SEQUENCE [LARGE SCALE GENOMIC DNA]</scope>
    <source>
        <strain evidence="4 5">AG-B5</strain>
    </source>
</reference>
<proteinExistence type="predicted"/>
<accession>A0ABR2WVA4</accession>
<name>A0ABR2WVA4_9FUNG</name>
<organism evidence="4 5">
    <name type="scientific">Basidiobolus ranarum</name>
    <dbReference type="NCBI Taxonomy" id="34480"/>
    <lineage>
        <taxon>Eukaryota</taxon>
        <taxon>Fungi</taxon>
        <taxon>Fungi incertae sedis</taxon>
        <taxon>Zoopagomycota</taxon>
        <taxon>Entomophthoromycotina</taxon>
        <taxon>Basidiobolomycetes</taxon>
        <taxon>Basidiobolales</taxon>
        <taxon>Basidiobolaceae</taxon>
        <taxon>Basidiobolus</taxon>
    </lineage>
</organism>
<dbReference type="Pfam" id="PF10342">
    <property type="entry name" value="Kre9_KNH"/>
    <property type="match status" value="1"/>
</dbReference>
<protein>
    <recommendedName>
        <fullName evidence="3">Yeast cell wall synthesis Kre9/Knh1-like N-terminal domain-containing protein</fullName>
    </recommendedName>
</protein>
<evidence type="ECO:0000313" key="5">
    <source>
        <dbReference type="Proteomes" id="UP001479436"/>
    </source>
</evidence>
<evidence type="ECO:0000256" key="1">
    <source>
        <dbReference type="ARBA" id="ARBA00022729"/>
    </source>
</evidence>
<keyword evidence="1 2" id="KW-0732">Signal</keyword>
<feature type="domain" description="Yeast cell wall synthesis Kre9/Knh1-like N-terminal" evidence="3">
    <location>
        <begin position="28"/>
        <end position="117"/>
    </location>
</feature>
<comment type="caution">
    <text evidence="4">The sequence shown here is derived from an EMBL/GenBank/DDBJ whole genome shotgun (WGS) entry which is preliminary data.</text>
</comment>
<evidence type="ECO:0000313" key="4">
    <source>
        <dbReference type="EMBL" id="KAK9765448.1"/>
    </source>
</evidence>
<feature type="signal peptide" evidence="2">
    <location>
        <begin position="1"/>
        <end position="21"/>
    </location>
</feature>
<dbReference type="PANTHER" id="PTHR40633:SF6">
    <property type="entry name" value="MATRIX PROTEIN, PUTATIVE (AFU_ORTHOLOGUE AFUA_8G05410)-RELATED"/>
    <property type="match status" value="1"/>
</dbReference>
<dbReference type="InterPro" id="IPR018466">
    <property type="entry name" value="Kre9/Knh1-like_N"/>
</dbReference>
<sequence length="120" mass="13241">MRFSSALLTALISMAALSVRADISITNPVAGTKWISGSSAVVEWRITSDEPSNPPVVIELRRGDAKTLRTEYTLTSTAKVNDKSFTWDVPSDIEAGKNYAILVKVNKKDFYSHMFEVADE</sequence>
<evidence type="ECO:0000259" key="3">
    <source>
        <dbReference type="Pfam" id="PF10342"/>
    </source>
</evidence>
<dbReference type="Proteomes" id="UP001479436">
    <property type="component" value="Unassembled WGS sequence"/>
</dbReference>